<dbReference type="RefSeq" id="XP_012048166.1">
    <property type="nucleotide sequence ID" value="XM_012192776.1"/>
</dbReference>
<evidence type="ECO:0000259" key="5">
    <source>
        <dbReference type="Pfam" id="PF07992"/>
    </source>
</evidence>
<evidence type="ECO:0000313" key="6">
    <source>
        <dbReference type="EMBL" id="AFR93854.1"/>
    </source>
</evidence>
<dbReference type="OrthoDB" id="202203at2759"/>
<proteinExistence type="inferred from homology"/>
<dbReference type="GeneID" id="23886390"/>
<organism evidence="6 7">
    <name type="scientific">Cryptococcus neoformans (strain H99 / ATCC 208821 / CBS 10515 / FGSC 9487)</name>
    <name type="common">Cryptococcus neoformans var. grubii serotype A</name>
    <dbReference type="NCBI Taxonomy" id="235443"/>
    <lineage>
        <taxon>Eukaryota</taxon>
        <taxon>Fungi</taxon>
        <taxon>Dikarya</taxon>
        <taxon>Basidiomycota</taxon>
        <taxon>Agaricomycotina</taxon>
        <taxon>Tremellomycetes</taxon>
        <taxon>Tremellales</taxon>
        <taxon>Cryptococcaceae</taxon>
        <taxon>Cryptococcus</taxon>
        <taxon>Cryptococcus neoformans species complex</taxon>
    </lineage>
</organism>
<dbReference type="Pfam" id="PF07992">
    <property type="entry name" value="Pyr_redox_2"/>
    <property type="match status" value="1"/>
</dbReference>
<dbReference type="EMBL" id="CP003822">
    <property type="protein sequence ID" value="AFR93854.1"/>
    <property type="molecule type" value="Genomic_DNA"/>
</dbReference>
<keyword evidence="4" id="KW-0560">Oxidoreductase</keyword>
<dbReference type="GO" id="GO:0050660">
    <property type="term" value="F:flavin adenine dinucleotide binding"/>
    <property type="evidence" value="ECO:0007669"/>
    <property type="project" value="TreeGrafter"/>
</dbReference>
<gene>
    <name evidence="6" type="ORF">CNAG_02839</name>
</gene>
<name>J9VMM4_CRYN9</name>
<dbReference type="SUPFAM" id="SSF51905">
    <property type="entry name" value="FAD/NAD(P)-binding domain"/>
    <property type="match status" value="1"/>
</dbReference>
<dbReference type="VEuPathDB" id="FungiDB:CNAG_02839"/>
<accession>J9VMM4</accession>
<evidence type="ECO:0000256" key="1">
    <source>
        <dbReference type="ARBA" id="ARBA00006442"/>
    </source>
</evidence>
<dbReference type="GO" id="GO:0005737">
    <property type="term" value="C:cytoplasm"/>
    <property type="evidence" value="ECO:0007669"/>
    <property type="project" value="TreeGrafter"/>
</dbReference>
<evidence type="ECO:0000256" key="3">
    <source>
        <dbReference type="ARBA" id="ARBA00022827"/>
    </source>
</evidence>
<evidence type="ECO:0000313" key="7">
    <source>
        <dbReference type="Proteomes" id="UP000010091"/>
    </source>
</evidence>
<evidence type="ECO:0000256" key="4">
    <source>
        <dbReference type="ARBA" id="ARBA00023002"/>
    </source>
</evidence>
<dbReference type="GO" id="GO:0004174">
    <property type="term" value="F:electron-transferring-flavoprotein dehydrogenase activity"/>
    <property type="evidence" value="ECO:0007669"/>
    <property type="project" value="TreeGrafter"/>
</dbReference>
<feature type="domain" description="FAD/NAD(P)-binding" evidence="5">
    <location>
        <begin position="9"/>
        <end position="344"/>
    </location>
</feature>
<dbReference type="PANTHER" id="PTHR43735:SF3">
    <property type="entry name" value="FERROPTOSIS SUPPRESSOR PROTEIN 1"/>
    <property type="match status" value="1"/>
</dbReference>
<dbReference type="InterPro" id="IPR036188">
    <property type="entry name" value="FAD/NAD-bd_sf"/>
</dbReference>
<dbReference type="HOGENOM" id="CLU_019845_2_0_1"/>
<dbReference type="KEGG" id="cng:CNAG_02839"/>
<dbReference type="AlphaFoldDB" id="J9VMM4"/>
<dbReference type="PRINTS" id="PR00368">
    <property type="entry name" value="FADPNR"/>
</dbReference>
<keyword evidence="2" id="KW-0285">Flavoprotein</keyword>
<dbReference type="InterPro" id="IPR023753">
    <property type="entry name" value="FAD/NAD-binding_dom"/>
</dbReference>
<sequence length="435" mass="47841">MSDKIEYQNIIVVGASIGGHTLANQIYPHLPPTHRVLLVDALGFAFWPIAAFRAATVPGWENKITIPLTNDRVFPDGTPHRVLAPNKLVECKENSVILEQPFEGSNEVPFWRCIIATGTTQQPPMVPDLNWTEEQYKECLRQNQQELKEAKEVVMIGGGSVGIEFAGDIREVNSEAKITIVHPESALLNPTPKNPVLAKTSTTPSYNSPPVDIRLSKTLEEHCHKLNISLIFKDRVAIPPKDERVPDDAWQGKYGKQPKVVEVALKSGRKLKADYVILGAGTSPNSWMIGDKDKGALDGKLIRVDDYLKVSSTDENSLFKGQYYAIGDVCSAPGFKVARGAYTAAYNAASNIKNELKGRSLIKYSPGMQGLGIPVGHREGAGMLTLPWFGNWVFSSTLIAMQRGKTLGVPKHFTGSFEGPNKVKITFDDVYLSKM</sequence>
<comment type="similarity">
    <text evidence="1">Belongs to the FAD-dependent oxidoreductase family.</text>
</comment>
<reference evidence="6 7" key="1">
    <citation type="journal article" date="2014" name="PLoS Genet.">
        <title>Analysis of the genome and transcriptome of Cryptococcus neoformans var. grubii reveals complex RNA expression and microevolution leading to virulence attenuation.</title>
        <authorList>
            <person name="Janbon G."/>
            <person name="Ormerod K.L."/>
            <person name="Paulet D."/>
            <person name="Byrnes E.J.III."/>
            <person name="Yadav V."/>
            <person name="Chatterjee G."/>
            <person name="Mullapudi N."/>
            <person name="Hon C.C."/>
            <person name="Billmyre R.B."/>
            <person name="Brunel F."/>
            <person name="Bahn Y.S."/>
            <person name="Chen W."/>
            <person name="Chen Y."/>
            <person name="Chow E.W."/>
            <person name="Coppee J.Y."/>
            <person name="Floyd-Averette A."/>
            <person name="Gaillardin C."/>
            <person name="Gerik K.J."/>
            <person name="Goldberg J."/>
            <person name="Gonzalez-Hilarion S."/>
            <person name="Gujja S."/>
            <person name="Hamlin J.L."/>
            <person name="Hsueh Y.P."/>
            <person name="Ianiri G."/>
            <person name="Jones S."/>
            <person name="Kodira C.D."/>
            <person name="Kozubowski L."/>
            <person name="Lam W."/>
            <person name="Marra M."/>
            <person name="Mesner L.D."/>
            <person name="Mieczkowski P.A."/>
            <person name="Moyrand F."/>
            <person name="Nielsen K."/>
            <person name="Proux C."/>
            <person name="Rossignol T."/>
            <person name="Schein J.E."/>
            <person name="Sun S."/>
            <person name="Wollschlaeger C."/>
            <person name="Wood I.A."/>
            <person name="Zeng Q."/>
            <person name="Neuveglise C."/>
            <person name="Newlon C.S."/>
            <person name="Perfect J.R."/>
            <person name="Lodge J.K."/>
            <person name="Idnurm A."/>
            <person name="Stajich J.E."/>
            <person name="Kronstad J.W."/>
            <person name="Sanyal K."/>
            <person name="Heitman J."/>
            <person name="Fraser J.A."/>
            <person name="Cuomo C.A."/>
            <person name="Dietrich F.S."/>
        </authorList>
    </citation>
    <scope>NUCLEOTIDE SEQUENCE [LARGE SCALE GENOMIC DNA]</scope>
    <source>
        <strain evidence="7">H99 / ATCC 208821 / CBS 10515 / FGSC 9487</strain>
    </source>
</reference>
<keyword evidence="7" id="KW-1185">Reference proteome</keyword>
<keyword evidence="3" id="KW-0274">FAD</keyword>
<evidence type="ECO:0000256" key="2">
    <source>
        <dbReference type="ARBA" id="ARBA00022630"/>
    </source>
</evidence>
<dbReference type="Proteomes" id="UP000010091">
    <property type="component" value="Chromosome 3"/>
</dbReference>
<dbReference type="Gene3D" id="3.50.50.100">
    <property type="match status" value="1"/>
</dbReference>
<protein>
    <recommendedName>
        <fullName evidence="5">FAD/NAD(P)-binding domain-containing protein</fullName>
    </recommendedName>
</protein>
<dbReference type="PANTHER" id="PTHR43735">
    <property type="entry name" value="APOPTOSIS-INDUCING FACTOR 1"/>
    <property type="match status" value="1"/>
</dbReference>